<dbReference type="GO" id="GO:0016301">
    <property type="term" value="F:kinase activity"/>
    <property type="evidence" value="ECO:0007669"/>
    <property type="project" value="UniProtKB-KW"/>
</dbReference>
<keyword evidence="9" id="KW-0675">Receptor</keyword>
<dbReference type="EMBL" id="OY660879">
    <property type="protein sequence ID" value="CAJ1076863.1"/>
    <property type="molecule type" value="Genomic_DNA"/>
</dbReference>
<dbReference type="GO" id="GO:0032587">
    <property type="term" value="C:ruffle membrane"/>
    <property type="evidence" value="ECO:0007669"/>
    <property type="project" value="TreeGrafter"/>
</dbReference>
<feature type="domain" description="SH3" evidence="8">
    <location>
        <begin position="316"/>
        <end position="375"/>
    </location>
</feature>
<dbReference type="FunFam" id="1.10.150.50:FF:000023">
    <property type="entry name" value="Epidermal growth factor receptor kinase substrate 8"/>
    <property type="match status" value="1"/>
</dbReference>
<dbReference type="InterPro" id="IPR035462">
    <property type="entry name" value="Eps8_SH3"/>
</dbReference>
<comment type="subcellular location">
    <subcellularLocation>
        <location evidence="1">Cytoplasm</location>
    </subcellularLocation>
</comment>
<dbReference type="Pfam" id="PF22975">
    <property type="entry name" value="EPS8_2nd"/>
    <property type="match status" value="1"/>
</dbReference>
<dbReference type="FunFam" id="2.30.30.40:FF:000071">
    <property type="entry name" value="Epidermal growth factor receptor kinase substrate 8"/>
    <property type="match status" value="1"/>
</dbReference>
<evidence type="ECO:0000313" key="9">
    <source>
        <dbReference type="EMBL" id="CAJ1076863.1"/>
    </source>
</evidence>
<dbReference type="PANTHER" id="PTHR12287:SF19">
    <property type="entry name" value="EPIDERMAL GROWTH FACTOR RECEPTOR KINASE SUBSTRATE 8-LIKE PROTEIN 1"/>
    <property type="match status" value="1"/>
</dbReference>
<dbReference type="GO" id="GO:0035023">
    <property type="term" value="P:regulation of Rho protein signal transduction"/>
    <property type="evidence" value="ECO:0007669"/>
    <property type="project" value="TreeGrafter"/>
</dbReference>
<dbReference type="Proteomes" id="UP001178508">
    <property type="component" value="Chromosome 16"/>
</dbReference>
<dbReference type="PANTHER" id="PTHR12287">
    <property type="entry name" value="EPIDERMAL GROWTH FACTOR RECEPTOR KINASE SUBSTRATE EPS8-RELATED PROTEIN"/>
    <property type="match status" value="1"/>
</dbReference>
<evidence type="ECO:0000256" key="2">
    <source>
        <dbReference type="ARBA" id="ARBA00006197"/>
    </source>
</evidence>
<dbReference type="InterPro" id="IPR041418">
    <property type="entry name" value="SAM_3"/>
</dbReference>
<keyword evidence="10" id="KW-1185">Reference proteome</keyword>
<dbReference type="AlphaFoldDB" id="A0AAV1GTJ0"/>
<evidence type="ECO:0000259" key="8">
    <source>
        <dbReference type="PROSITE" id="PS50002"/>
    </source>
</evidence>
<evidence type="ECO:0000256" key="7">
    <source>
        <dbReference type="SAM" id="MobiDB-lite"/>
    </source>
</evidence>
<dbReference type="Pfam" id="PF00018">
    <property type="entry name" value="SH3_1"/>
    <property type="match status" value="1"/>
</dbReference>
<reference evidence="9" key="1">
    <citation type="submission" date="2023-08" db="EMBL/GenBank/DDBJ databases">
        <authorList>
            <person name="Alioto T."/>
            <person name="Alioto T."/>
            <person name="Gomez Garrido J."/>
        </authorList>
    </citation>
    <scope>NUCLEOTIDE SEQUENCE</scope>
</reference>
<name>A0AAV1GTJ0_XYRNO</name>
<dbReference type="Gene3D" id="2.30.30.40">
    <property type="entry name" value="SH3 Domains"/>
    <property type="match status" value="1"/>
</dbReference>
<dbReference type="InterPro" id="IPR036028">
    <property type="entry name" value="SH3-like_dom_sf"/>
</dbReference>
<proteinExistence type="inferred from homology"/>
<keyword evidence="3 6" id="KW-0728">SH3 domain</keyword>
<dbReference type="CDD" id="cd11764">
    <property type="entry name" value="SH3_Eps8"/>
    <property type="match status" value="1"/>
</dbReference>
<organism evidence="9 10">
    <name type="scientific">Xyrichtys novacula</name>
    <name type="common">Pearly razorfish</name>
    <name type="synonym">Hemipteronotus novacula</name>
    <dbReference type="NCBI Taxonomy" id="13765"/>
    <lineage>
        <taxon>Eukaryota</taxon>
        <taxon>Metazoa</taxon>
        <taxon>Chordata</taxon>
        <taxon>Craniata</taxon>
        <taxon>Vertebrata</taxon>
        <taxon>Euteleostomi</taxon>
        <taxon>Actinopterygii</taxon>
        <taxon>Neopterygii</taxon>
        <taxon>Teleostei</taxon>
        <taxon>Neoteleostei</taxon>
        <taxon>Acanthomorphata</taxon>
        <taxon>Eupercaria</taxon>
        <taxon>Labriformes</taxon>
        <taxon>Labridae</taxon>
        <taxon>Xyrichtys</taxon>
    </lineage>
</organism>
<evidence type="ECO:0000256" key="6">
    <source>
        <dbReference type="PROSITE-ProRule" id="PRU00192"/>
    </source>
</evidence>
<dbReference type="SMART" id="SM00326">
    <property type="entry name" value="SH3"/>
    <property type="match status" value="1"/>
</dbReference>
<evidence type="ECO:0000256" key="1">
    <source>
        <dbReference type="ARBA" id="ARBA00004496"/>
    </source>
</evidence>
<dbReference type="GO" id="GO:0007266">
    <property type="term" value="P:Rho protein signal transduction"/>
    <property type="evidence" value="ECO:0007669"/>
    <property type="project" value="TreeGrafter"/>
</dbReference>
<keyword evidence="5" id="KW-0597">Phosphoprotein</keyword>
<dbReference type="GO" id="GO:0031982">
    <property type="term" value="C:vesicle"/>
    <property type="evidence" value="ECO:0007669"/>
    <property type="project" value="TreeGrafter"/>
</dbReference>
<feature type="compositionally biased region" description="Basic residues" evidence="7">
    <location>
        <begin position="117"/>
        <end position="128"/>
    </location>
</feature>
<keyword evidence="9" id="KW-0808">Transferase</keyword>
<protein>
    <submittedName>
        <fullName evidence="9">Epidermal growth factor receptor kinase substrate 8-like protein 1</fullName>
    </submittedName>
</protein>
<dbReference type="CDD" id="cd09540">
    <property type="entry name" value="SAM_EPS8-like"/>
    <property type="match status" value="1"/>
</dbReference>
<gene>
    <name evidence="9" type="ORF">XNOV1_A021221</name>
</gene>
<evidence type="ECO:0000256" key="4">
    <source>
        <dbReference type="ARBA" id="ARBA00022490"/>
    </source>
</evidence>
<comment type="similarity">
    <text evidence="2">Belongs to the EPS8 family.</text>
</comment>
<dbReference type="GO" id="GO:0005737">
    <property type="term" value="C:cytoplasm"/>
    <property type="evidence" value="ECO:0007669"/>
    <property type="project" value="UniProtKB-SubCell"/>
</dbReference>
<keyword evidence="4" id="KW-0963">Cytoplasm</keyword>
<evidence type="ECO:0000256" key="3">
    <source>
        <dbReference type="ARBA" id="ARBA00022443"/>
    </source>
</evidence>
<accession>A0AAV1GTJ0</accession>
<keyword evidence="9" id="KW-0418">Kinase</keyword>
<feature type="region of interest" description="Disordered" evidence="7">
    <location>
        <begin position="112"/>
        <end position="141"/>
    </location>
</feature>
<dbReference type="Pfam" id="PF18016">
    <property type="entry name" value="SAM_3"/>
    <property type="match status" value="1"/>
</dbReference>
<dbReference type="SUPFAM" id="SSF50044">
    <property type="entry name" value="SH3-domain"/>
    <property type="match status" value="1"/>
</dbReference>
<dbReference type="InterPro" id="IPR001452">
    <property type="entry name" value="SH3_domain"/>
</dbReference>
<dbReference type="InterPro" id="IPR039801">
    <property type="entry name" value="EPS8-like"/>
</dbReference>
<feature type="region of interest" description="Disordered" evidence="7">
    <location>
        <begin position="378"/>
        <end position="423"/>
    </location>
</feature>
<dbReference type="GO" id="GO:1900029">
    <property type="term" value="P:positive regulation of ruffle assembly"/>
    <property type="evidence" value="ECO:0007669"/>
    <property type="project" value="TreeGrafter"/>
</dbReference>
<evidence type="ECO:0000313" key="10">
    <source>
        <dbReference type="Proteomes" id="UP001178508"/>
    </source>
</evidence>
<dbReference type="InterPro" id="IPR055093">
    <property type="entry name" value="EPS8_2nd"/>
</dbReference>
<sequence>MISEKLGEQTDQHEDYFCVWISTLSLKMSAKKPPPVVPRKPSGVRVMIPPGEQLPAGVLPVYRRTAKENGDSGEMNHTSSQVNAEREVEILNHCFDDVERFMARLQQTAEAQSVLNQRKKKRSRKSKKKEGQDDDLLTMKACPPPEEEFVDIFQKIKYSLSLLDRLKSSIHQPDAPDLLHPVFVPLKLLVKTTGGPALGASVLSPALTSGAVSLLQEHLSEEEKELWTSLGLNWTSPCSHLGVSVPPYSPVFLDGWRPQTYDSSGELLEDPIESQHKQEAYSERRAALTQQEPAQQTMDGLHHRTNEVEEDMLPPEGERFFCCSYDFVARNSSELSVLQGETLEVIESSKRWWKCRNRFDQIGFVPFNILEPLSALNHSGGDSPVVRRESKKTPISARPRYFSYAPPSPDGTGPTSPLRPQSMVLPSTTLQGEDDDRVLIVNNELLERLAGRRGSTRPLVVPRTPDTSAPLNYHSPAAEVEAWLSAKGFSLQTVQSLGILTGAQLFSLNKEELRTVSPEEGVRVYSQIMVQKALLEDVRKASELETVMEKQKLKIGLKSEGVVM</sequence>
<dbReference type="InterPro" id="IPR013761">
    <property type="entry name" value="SAM/pointed_sf"/>
</dbReference>
<dbReference type="GO" id="GO:0003779">
    <property type="term" value="F:actin binding"/>
    <property type="evidence" value="ECO:0007669"/>
    <property type="project" value="TreeGrafter"/>
</dbReference>
<evidence type="ECO:0000256" key="5">
    <source>
        <dbReference type="ARBA" id="ARBA00022553"/>
    </source>
</evidence>
<dbReference type="PROSITE" id="PS50002">
    <property type="entry name" value="SH3"/>
    <property type="match status" value="1"/>
</dbReference>
<dbReference type="Gene3D" id="1.10.150.50">
    <property type="entry name" value="Transcription Factor, Ets-1"/>
    <property type="match status" value="1"/>
</dbReference>